<dbReference type="InterPro" id="IPR006170">
    <property type="entry name" value="PBP/GOBP"/>
</dbReference>
<evidence type="ECO:0000313" key="3">
    <source>
        <dbReference type="Proteomes" id="UP001329430"/>
    </source>
</evidence>
<evidence type="ECO:0000313" key="2">
    <source>
        <dbReference type="EMBL" id="KAK5646130.1"/>
    </source>
</evidence>
<reference evidence="2 3" key="1">
    <citation type="journal article" date="2024" name="Insects">
        <title>An Improved Chromosome-Level Genome Assembly of the Firefly Pyrocoelia pectoralis.</title>
        <authorList>
            <person name="Fu X."/>
            <person name="Meyer-Rochow V.B."/>
            <person name="Ballantyne L."/>
            <person name="Zhu X."/>
        </authorList>
    </citation>
    <scope>NUCLEOTIDE SEQUENCE [LARGE SCALE GENOMIC DNA]</scope>
    <source>
        <strain evidence="2">XCY_ONT2</strain>
    </source>
</reference>
<dbReference type="InterPro" id="IPR036728">
    <property type="entry name" value="PBP_GOBP_sf"/>
</dbReference>
<dbReference type="GO" id="GO:0005549">
    <property type="term" value="F:odorant binding"/>
    <property type="evidence" value="ECO:0007669"/>
    <property type="project" value="InterPro"/>
</dbReference>
<dbReference type="SUPFAM" id="SSF47565">
    <property type="entry name" value="Insect pheromone/odorant-binding proteins"/>
    <property type="match status" value="1"/>
</dbReference>
<keyword evidence="1" id="KW-0732">Signal</keyword>
<keyword evidence="3" id="KW-1185">Reference proteome</keyword>
<evidence type="ECO:0000256" key="1">
    <source>
        <dbReference type="SAM" id="SignalP"/>
    </source>
</evidence>
<dbReference type="EMBL" id="JAVRBK010000003">
    <property type="protein sequence ID" value="KAK5646130.1"/>
    <property type="molecule type" value="Genomic_DNA"/>
</dbReference>
<dbReference type="CDD" id="cd23992">
    <property type="entry name" value="PBP_GOBP"/>
    <property type="match status" value="1"/>
</dbReference>
<protein>
    <submittedName>
        <fullName evidence="2">Uncharacterized protein</fullName>
    </submittedName>
</protein>
<feature type="signal peptide" evidence="1">
    <location>
        <begin position="1"/>
        <end position="16"/>
    </location>
</feature>
<sequence>MKRLLILYLLPYFMQCKQPPQATLQIWNDIAEGHYQICAKTFNIDMDLAKNYFLYLYLPDERPFHCFIKCIYDRVHFLTSEGDFDPEVVVNKVHFLSQEIVDKCIQEIHHFTDSCKKAYVGGTCAIAYLMEMDRQELTIRKT</sequence>
<dbReference type="SMART" id="SM00708">
    <property type="entry name" value="PhBP"/>
    <property type="match status" value="1"/>
</dbReference>
<dbReference type="Pfam" id="PF01395">
    <property type="entry name" value="PBP_GOBP"/>
    <property type="match status" value="1"/>
</dbReference>
<name>A0AAN7ZGW1_9COLE</name>
<gene>
    <name evidence="2" type="ORF">RI129_004594</name>
</gene>
<organism evidence="2 3">
    <name type="scientific">Pyrocoelia pectoralis</name>
    <dbReference type="NCBI Taxonomy" id="417401"/>
    <lineage>
        <taxon>Eukaryota</taxon>
        <taxon>Metazoa</taxon>
        <taxon>Ecdysozoa</taxon>
        <taxon>Arthropoda</taxon>
        <taxon>Hexapoda</taxon>
        <taxon>Insecta</taxon>
        <taxon>Pterygota</taxon>
        <taxon>Neoptera</taxon>
        <taxon>Endopterygota</taxon>
        <taxon>Coleoptera</taxon>
        <taxon>Polyphaga</taxon>
        <taxon>Elateriformia</taxon>
        <taxon>Elateroidea</taxon>
        <taxon>Lampyridae</taxon>
        <taxon>Lampyrinae</taxon>
        <taxon>Pyrocoelia</taxon>
    </lineage>
</organism>
<dbReference type="Proteomes" id="UP001329430">
    <property type="component" value="Chromosome 3"/>
</dbReference>
<dbReference type="AlphaFoldDB" id="A0AAN7ZGW1"/>
<comment type="caution">
    <text evidence="2">The sequence shown here is derived from an EMBL/GenBank/DDBJ whole genome shotgun (WGS) entry which is preliminary data.</text>
</comment>
<dbReference type="Gene3D" id="1.10.238.20">
    <property type="entry name" value="Pheromone/general odorant binding protein domain"/>
    <property type="match status" value="1"/>
</dbReference>
<proteinExistence type="predicted"/>
<accession>A0AAN7ZGW1</accession>
<feature type="chain" id="PRO_5042847751" evidence="1">
    <location>
        <begin position="17"/>
        <end position="142"/>
    </location>
</feature>